<protein>
    <recommendedName>
        <fullName evidence="11">Lysozyme</fullName>
        <ecNumber evidence="11">3.2.1.17</ecNumber>
    </recommendedName>
</protein>
<dbReference type="GO" id="GO:0003796">
    <property type="term" value="F:lysozyme activity"/>
    <property type="evidence" value="ECO:0007669"/>
    <property type="project" value="UniProtKB-EC"/>
</dbReference>
<evidence type="ECO:0000256" key="2">
    <source>
        <dbReference type="ARBA" id="ARBA00004613"/>
    </source>
</evidence>
<feature type="signal peptide" evidence="12">
    <location>
        <begin position="1"/>
        <end position="18"/>
    </location>
</feature>
<dbReference type="GO" id="GO:0016998">
    <property type="term" value="P:cell wall macromolecule catabolic process"/>
    <property type="evidence" value="ECO:0007669"/>
    <property type="project" value="InterPro"/>
</dbReference>
<dbReference type="GO" id="GO:0009253">
    <property type="term" value="P:peptidoglycan catabolic process"/>
    <property type="evidence" value="ECO:0007669"/>
    <property type="project" value="InterPro"/>
</dbReference>
<gene>
    <name evidence="13" type="ORF">P168DRAFT_274472</name>
</gene>
<dbReference type="VEuPathDB" id="FungiDB:P168DRAFT_274472"/>
<dbReference type="GO" id="GO:0031640">
    <property type="term" value="P:killing of cells of another organism"/>
    <property type="evidence" value="ECO:0007669"/>
    <property type="project" value="UniProtKB-KW"/>
</dbReference>
<comment type="caution">
    <text evidence="13">The sequence shown here is derived from an EMBL/GenBank/DDBJ whole genome shotgun (WGS) entry which is preliminary data.</text>
</comment>
<dbReference type="Proteomes" id="UP000234254">
    <property type="component" value="Unassembled WGS sequence"/>
</dbReference>
<reference evidence="13" key="1">
    <citation type="submission" date="2016-12" db="EMBL/GenBank/DDBJ databases">
        <title>The genomes of Aspergillus section Nigri reveals drivers in fungal speciation.</title>
        <authorList>
            <consortium name="DOE Joint Genome Institute"/>
            <person name="Vesth T.C."/>
            <person name="Nybo J."/>
            <person name="Theobald S."/>
            <person name="Brandl J."/>
            <person name="Frisvad J.C."/>
            <person name="Nielsen K.F."/>
            <person name="Lyhne E.K."/>
            <person name="Kogle M.E."/>
            <person name="Kuo A."/>
            <person name="Riley R."/>
            <person name="Clum A."/>
            <person name="Nolan M."/>
            <person name="Lipzen A."/>
            <person name="Salamov A."/>
            <person name="Henrissat B."/>
            <person name="Wiebenga A."/>
            <person name="De vries R.P."/>
            <person name="Grigoriev I.V."/>
            <person name="Mortensen U.H."/>
            <person name="Andersen M.R."/>
            <person name="Baker S.E."/>
        </authorList>
    </citation>
    <scope>NUCLEOTIDE SEQUENCE</scope>
    <source>
        <strain evidence="13">IBT 28561</strain>
    </source>
</reference>
<keyword evidence="8" id="KW-1015">Disulfide bond</keyword>
<dbReference type="InterPro" id="IPR017853">
    <property type="entry name" value="GH"/>
</dbReference>
<evidence type="ECO:0000256" key="11">
    <source>
        <dbReference type="RuleBase" id="RU361176"/>
    </source>
</evidence>
<evidence type="ECO:0000256" key="10">
    <source>
        <dbReference type="ARBA" id="ARBA00055588"/>
    </source>
</evidence>
<dbReference type="GO" id="GO:0042742">
    <property type="term" value="P:defense response to bacterium"/>
    <property type="evidence" value="ECO:0007669"/>
    <property type="project" value="UniProtKB-KW"/>
</dbReference>
<evidence type="ECO:0000256" key="7">
    <source>
        <dbReference type="ARBA" id="ARBA00022801"/>
    </source>
</evidence>
<dbReference type="PROSITE" id="PS51904">
    <property type="entry name" value="GLYCOSYL_HYDROL_F25_2"/>
    <property type="match status" value="1"/>
</dbReference>
<evidence type="ECO:0000256" key="6">
    <source>
        <dbReference type="ARBA" id="ARBA00022638"/>
    </source>
</evidence>
<evidence type="ECO:0000256" key="9">
    <source>
        <dbReference type="ARBA" id="ARBA00023295"/>
    </source>
</evidence>
<sequence>MKFNTLSVSATLAGLASAGPLAARADGVQGFDISHYQESVDFQGAYDAGARFVMIKATEGLTYVDSSFSSHYQGASDAKIARGGYHFAHPDVSTAKEQVDYFIKNGGGWSDDGITLPGMLDIEFNPSGDNCFGLSPDAMAAWAIEFVDEYKAQTGVYPLVYTNAGWWAECTGDAGGLGDKSPLVLAAYTESAPSTIPGDWETYTVWQYNDSYEFGGDSDILNGGEDVLKKLIAG</sequence>
<keyword evidence="9 11" id="KW-0326">Glycosidase</keyword>
<dbReference type="GO" id="GO:0016052">
    <property type="term" value="P:carbohydrate catabolic process"/>
    <property type="evidence" value="ECO:0007669"/>
    <property type="project" value="TreeGrafter"/>
</dbReference>
<dbReference type="Gene3D" id="3.20.20.80">
    <property type="entry name" value="Glycosidases"/>
    <property type="match status" value="1"/>
</dbReference>
<keyword evidence="7 11" id="KW-0378">Hydrolase</keyword>
<comment type="function">
    <text evidence="10">This enzyme has both lysozyme (acetylmuramidase) and diacetylmuramidase activities.</text>
</comment>
<feature type="chain" id="PRO_5014147402" description="Lysozyme" evidence="12">
    <location>
        <begin position="19"/>
        <end position="234"/>
    </location>
</feature>
<dbReference type="OrthoDB" id="6590422at2759"/>
<organism evidence="13 14">
    <name type="scientific">Aspergillus campestris (strain IBT 28561)</name>
    <dbReference type="NCBI Taxonomy" id="1392248"/>
    <lineage>
        <taxon>Eukaryota</taxon>
        <taxon>Fungi</taxon>
        <taxon>Dikarya</taxon>
        <taxon>Ascomycota</taxon>
        <taxon>Pezizomycotina</taxon>
        <taxon>Eurotiomycetes</taxon>
        <taxon>Eurotiomycetidae</taxon>
        <taxon>Eurotiales</taxon>
        <taxon>Aspergillaceae</taxon>
        <taxon>Aspergillus</taxon>
        <taxon>Aspergillus subgen. Circumdati</taxon>
    </lineage>
</organism>
<evidence type="ECO:0000313" key="13">
    <source>
        <dbReference type="EMBL" id="PKY01804.1"/>
    </source>
</evidence>
<comment type="similarity">
    <text evidence="3 11">Belongs to the glycosyl hydrolase 25 family.</text>
</comment>
<evidence type="ECO:0000256" key="4">
    <source>
        <dbReference type="ARBA" id="ARBA00022525"/>
    </source>
</evidence>
<dbReference type="RefSeq" id="XP_024690398.1">
    <property type="nucleotide sequence ID" value="XM_024835430.1"/>
</dbReference>
<accession>A0A2I1CW18</accession>
<dbReference type="SMART" id="SM00641">
    <property type="entry name" value="Glyco_25"/>
    <property type="match status" value="1"/>
</dbReference>
<comment type="catalytic activity">
    <reaction evidence="1 11">
        <text>Hydrolysis of (1-&gt;4)-beta-linkages between N-acetylmuramic acid and N-acetyl-D-glucosamine residues in a peptidoglycan and between N-acetyl-D-glucosamine residues in chitodextrins.</text>
        <dbReference type="EC" id="3.2.1.17"/>
    </reaction>
</comment>
<dbReference type="PANTHER" id="PTHR34135:SF2">
    <property type="entry name" value="LYSOZYME"/>
    <property type="match status" value="1"/>
</dbReference>
<dbReference type="Pfam" id="PF01183">
    <property type="entry name" value="Glyco_hydro_25"/>
    <property type="match status" value="1"/>
</dbReference>
<evidence type="ECO:0000256" key="3">
    <source>
        <dbReference type="ARBA" id="ARBA00010646"/>
    </source>
</evidence>
<evidence type="ECO:0000313" key="14">
    <source>
        <dbReference type="Proteomes" id="UP000234254"/>
    </source>
</evidence>
<dbReference type="GeneID" id="36542954"/>
<dbReference type="SUPFAM" id="SSF51445">
    <property type="entry name" value="(Trans)glycosidases"/>
    <property type="match status" value="1"/>
</dbReference>
<dbReference type="PROSITE" id="PS00953">
    <property type="entry name" value="GLYCOSYL_HYDROL_F25_1"/>
    <property type="match status" value="1"/>
</dbReference>
<keyword evidence="14" id="KW-1185">Reference proteome</keyword>
<dbReference type="InterPro" id="IPR002053">
    <property type="entry name" value="Glyco_hydro_25"/>
</dbReference>
<dbReference type="AlphaFoldDB" id="A0A2I1CW18"/>
<keyword evidence="4" id="KW-0964">Secreted</keyword>
<dbReference type="InterPro" id="IPR008270">
    <property type="entry name" value="Glyco_hydro_25_AS"/>
</dbReference>
<dbReference type="EMBL" id="MSFM01000011">
    <property type="protein sequence ID" value="PKY01804.1"/>
    <property type="molecule type" value="Genomic_DNA"/>
</dbReference>
<keyword evidence="12" id="KW-0732">Signal</keyword>
<dbReference type="EC" id="3.2.1.17" evidence="11"/>
<evidence type="ECO:0000256" key="1">
    <source>
        <dbReference type="ARBA" id="ARBA00000632"/>
    </source>
</evidence>
<evidence type="ECO:0000256" key="5">
    <source>
        <dbReference type="ARBA" id="ARBA00022529"/>
    </source>
</evidence>
<evidence type="ECO:0000256" key="12">
    <source>
        <dbReference type="SAM" id="SignalP"/>
    </source>
</evidence>
<evidence type="ECO:0000256" key="8">
    <source>
        <dbReference type="ARBA" id="ARBA00023157"/>
    </source>
</evidence>
<proteinExistence type="inferred from homology"/>
<dbReference type="PANTHER" id="PTHR34135">
    <property type="entry name" value="LYSOZYME"/>
    <property type="match status" value="1"/>
</dbReference>
<keyword evidence="6" id="KW-0081">Bacteriolytic enzyme</keyword>
<keyword evidence="5" id="KW-0929">Antimicrobial</keyword>
<dbReference type="InterPro" id="IPR018077">
    <property type="entry name" value="Glyco_hydro_fam25_subgr"/>
</dbReference>
<name>A0A2I1CW18_ASPC2</name>
<dbReference type="FunFam" id="3.20.20.80:FF:000060">
    <property type="entry name" value="Lysozyme M1"/>
    <property type="match status" value="1"/>
</dbReference>
<comment type="subcellular location">
    <subcellularLocation>
        <location evidence="2">Secreted</location>
    </subcellularLocation>
</comment>
<dbReference type="GO" id="GO:0005576">
    <property type="term" value="C:extracellular region"/>
    <property type="evidence" value="ECO:0007669"/>
    <property type="project" value="UniProtKB-SubCell"/>
</dbReference>